<feature type="transmembrane region" description="Helical" evidence="1">
    <location>
        <begin position="151"/>
        <end position="172"/>
    </location>
</feature>
<keyword evidence="1" id="KW-0812">Transmembrane</keyword>
<feature type="transmembrane region" description="Helical" evidence="1">
    <location>
        <begin position="106"/>
        <end position="131"/>
    </location>
</feature>
<comment type="caution">
    <text evidence="2">The sequence shown here is derived from an EMBL/GenBank/DDBJ whole genome shotgun (WGS) entry which is preliminary data.</text>
</comment>
<dbReference type="OrthoDB" id="3177348at2"/>
<organism evidence="2 3">
    <name type="scientific">Slackia equolifaciens</name>
    <dbReference type="NCBI Taxonomy" id="498718"/>
    <lineage>
        <taxon>Bacteria</taxon>
        <taxon>Bacillati</taxon>
        <taxon>Actinomycetota</taxon>
        <taxon>Coriobacteriia</taxon>
        <taxon>Eggerthellales</taxon>
        <taxon>Eggerthellaceae</taxon>
        <taxon>Slackia</taxon>
    </lineage>
</organism>
<proteinExistence type="predicted"/>
<protein>
    <submittedName>
        <fullName evidence="2">Uncharacterized protein</fullName>
    </submittedName>
</protein>
<keyword evidence="1" id="KW-1133">Transmembrane helix</keyword>
<keyword evidence="1" id="KW-0472">Membrane</keyword>
<evidence type="ECO:0000256" key="1">
    <source>
        <dbReference type="SAM" id="Phobius"/>
    </source>
</evidence>
<reference evidence="3" key="1">
    <citation type="submission" date="2018-05" db="EMBL/GenBank/DDBJ databases">
        <title>Genome Sequencing of selected type strains of the family Eggerthellaceae.</title>
        <authorList>
            <person name="Danylec N."/>
            <person name="Stoll D.A."/>
            <person name="Doetsch A."/>
            <person name="Huch M."/>
        </authorList>
    </citation>
    <scope>NUCLEOTIDE SEQUENCE [LARGE SCALE GENOMIC DNA]</scope>
    <source>
        <strain evidence="3">DSM 24851</strain>
    </source>
</reference>
<keyword evidence="3" id="KW-1185">Reference proteome</keyword>
<feature type="transmembrane region" description="Helical" evidence="1">
    <location>
        <begin position="16"/>
        <end position="42"/>
    </location>
</feature>
<gene>
    <name evidence="2" type="ORF">DMP06_03580</name>
</gene>
<dbReference type="EMBL" id="QIBX01000003">
    <property type="protein sequence ID" value="RNL41085.1"/>
    <property type="molecule type" value="Genomic_DNA"/>
</dbReference>
<sequence>MFSLFRSQLFRIAKSPFFIIFGVAYVLVAAATPFALWLYSVWPAFAATGFVEVPSEPLSSLQLYGVSFVSGSILAMWVGIAVAELVSEDFKSGFMKNLVQARGGRVGYAASVVACCIALSAVTTAVGMMVVEGALRVQGYIPAAPTFQDAFAWFAQVALCVSAYASTVAALTALTKSEVVGVMGAIFIGGGAIESAFRIVLANIPGLPVFLRDCLDGYLAVDMAMLGQGVLADPMTYVQAGATIAVAGAACALVMRRKNLG</sequence>
<dbReference type="AlphaFoldDB" id="A0A3N0B1V1"/>
<dbReference type="Proteomes" id="UP000269591">
    <property type="component" value="Unassembled WGS sequence"/>
</dbReference>
<name>A0A3N0B1V1_9ACTN</name>
<dbReference type="RefSeq" id="WP_123208369.1">
    <property type="nucleotide sequence ID" value="NZ_JBHTHO010000001.1"/>
</dbReference>
<feature type="transmembrane region" description="Helical" evidence="1">
    <location>
        <begin position="179"/>
        <end position="201"/>
    </location>
</feature>
<accession>A0A3N0B1V1</accession>
<evidence type="ECO:0000313" key="2">
    <source>
        <dbReference type="EMBL" id="RNL41085.1"/>
    </source>
</evidence>
<evidence type="ECO:0000313" key="3">
    <source>
        <dbReference type="Proteomes" id="UP000269591"/>
    </source>
</evidence>
<feature type="transmembrane region" description="Helical" evidence="1">
    <location>
        <begin position="62"/>
        <end position="86"/>
    </location>
</feature>
<feature type="transmembrane region" description="Helical" evidence="1">
    <location>
        <begin position="235"/>
        <end position="255"/>
    </location>
</feature>